<evidence type="ECO:0000313" key="32">
    <source>
        <dbReference type="Ensembl" id="ENSSMRP00000008519.1"/>
    </source>
</evidence>
<evidence type="ECO:0000256" key="10">
    <source>
        <dbReference type="ARBA" id="ARBA00022968"/>
    </source>
</evidence>
<accession>A0A8D0BI32</accession>
<keyword evidence="16" id="KW-0325">Glycoprotein</keyword>
<comment type="catalytic activity">
    <reaction evidence="28">
        <text>a ganglioside GD3 (d18:1(4E)) + CMP-N-acetyl-beta-neuraminate = a ganglioside GT3 (d18:1(4E)) + CMP + H(+)</text>
        <dbReference type="Rhea" id="RHEA:41764"/>
        <dbReference type="ChEBI" id="CHEBI:15378"/>
        <dbReference type="ChEBI" id="CHEBI:57812"/>
        <dbReference type="ChEBI" id="CHEBI:60377"/>
        <dbReference type="ChEBI" id="CHEBI:78436"/>
        <dbReference type="ChEBI" id="CHEBI:78438"/>
    </reaction>
    <physiologicalReaction direction="left-to-right" evidence="28">
        <dbReference type="Rhea" id="RHEA:41765"/>
    </physiologicalReaction>
</comment>
<feature type="compositionally biased region" description="Basic residues" evidence="31">
    <location>
        <begin position="318"/>
        <end position="329"/>
    </location>
</feature>
<evidence type="ECO:0000256" key="3">
    <source>
        <dbReference type="ARBA" id="ARBA00004922"/>
    </source>
</evidence>
<keyword evidence="8" id="KW-0812">Transmembrane</keyword>
<comment type="similarity">
    <text evidence="5">Belongs to the glycosyltransferase 29 family.</text>
</comment>
<dbReference type="Proteomes" id="UP000694421">
    <property type="component" value="Unplaced"/>
</dbReference>
<evidence type="ECO:0000256" key="18">
    <source>
        <dbReference type="ARBA" id="ARBA00039110"/>
    </source>
</evidence>
<feature type="compositionally biased region" description="Low complexity" evidence="31">
    <location>
        <begin position="242"/>
        <end position="252"/>
    </location>
</feature>
<dbReference type="GO" id="GO:0006665">
    <property type="term" value="P:sphingolipid metabolic process"/>
    <property type="evidence" value="ECO:0007669"/>
    <property type="project" value="UniProtKB-KW"/>
</dbReference>
<keyword evidence="6" id="KW-0328">Glycosyltransferase</keyword>
<evidence type="ECO:0000256" key="24">
    <source>
        <dbReference type="ARBA" id="ARBA00043723"/>
    </source>
</evidence>
<comment type="subcellular location">
    <subcellularLocation>
        <location evidence="1">Golgi apparatus membrane</location>
        <topology evidence="1">Single-pass type II membrane protein</topology>
    </subcellularLocation>
</comment>
<evidence type="ECO:0000256" key="22">
    <source>
        <dbReference type="ARBA" id="ARBA00042694"/>
    </source>
</evidence>
<reference evidence="32" key="1">
    <citation type="submission" date="2025-08" db="UniProtKB">
        <authorList>
            <consortium name="Ensembl"/>
        </authorList>
    </citation>
    <scope>IDENTIFICATION</scope>
</reference>
<evidence type="ECO:0000256" key="20">
    <source>
        <dbReference type="ARBA" id="ARBA00041950"/>
    </source>
</evidence>
<evidence type="ECO:0000256" key="7">
    <source>
        <dbReference type="ARBA" id="ARBA00022679"/>
    </source>
</evidence>
<evidence type="ECO:0000256" key="27">
    <source>
        <dbReference type="ARBA" id="ARBA00043813"/>
    </source>
</evidence>
<evidence type="ECO:0000256" key="15">
    <source>
        <dbReference type="ARBA" id="ARBA00023157"/>
    </source>
</evidence>
<dbReference type="GeneTree" id="ENSGT01030000234535"/>
<evidence type="ECO:0000256" key="1">
    <source>
        <dbReference type="ARBA" id="ARBA00004323"/>
    </source>
</evidence>
<dbReference type="AlphaFoldDB" id="A0A8D0BI32"/>
<evidence type="ECO:0000256" key="17">
    <source>
        <dbReference type="ARBA" id="ARBA00036589"/>
    </source>
</evidence>
<keyword evidence="7" id="KW-0808">Transferase</keyword>
<keyword evidence="12" id="KW-0333">Golgi apparatus</keyword>
<comment type="pathway">
    <text evidence="2">Lipid metabolism; sphingolipid metabolism.</text>
</comment>
<feature type="compositionally biased region" description="Basic residues" evidence="31">
    <location>
        <begin position="108"/>
        <end position="120"/>
    </location>
</feature>
<dbReference type="FunFam" id="3.90.1480.20:FF:000014">
    <property type="entry name" value="Alpha-N-acetylneuraminide alpha-2,8-sialyltransferase"/>
    <property type="match status" value="1"/>
</dbReference>
<keyword evidence="9" id="KW-0746">Sphingolipid metabolism</keyword>
<evidence type="ECO:0000256" key="23">
    <source>
        <dbReference type="ARBA" id="ARBA00042820"/>
    </source>
</evidence>
<dbReference type="InterPro" id="IPR050943">
    <property type="entry name" value="Glycosyltr_29_Sialyltrsf"/>
</dbReference>
<dbReference type="Ensembl" id="ENSSMRT00000009955.1">
    <property type="protein sequence ID" value="ENSSMRP00000008519.1"/>
    <property type="gene ID" value="ENSSMRG00000006824.1"/>
</dbReference>
<comment type="catalytic activity">
    <reaction evidence="24">
        <text>a ganglioside GM1b (d18:1(4E)) + CMP-N-acetyl-beta-neuraminate = a ganglioside GD1c (d18:1(4E)) + CMP + H(+)</text>
        <dbReference type="Rhea" id="RHEA:47576"/>
        <dbReference type="ChEBI" id="CHEBI:15378"/>
        <dbReference type="ChEBI" id="CHEBI:57812"/>
        <dbReference type="ChEBI" id="CHEBI:60377"/>
        <dbReference type="ChEBI" id="CHEBI:78568"/>
        <dbReference type="ChEBI" id="CHEBI:87787"/>
    </reaction>
    <physiologicalReaction direction="left-to-right" evidence="24">
        <dbReference type="Rhea" id="RHEA:47577"/>
    </physiologicalReaction>
</comment>
<dbReference type="GO" id="GO:0006491">
    <property type="term" value="P:N-glycan processing"/>
    <property type="evidence" value="ECO:0007669"/>
    <property type="project" value="TreeGrafter"/>
</dbReference>
<evidence type="ECO:0000256" key="21">
    <source>
        <dbReference type="ARBA" id="ARBA00041984"/>
    </source>
</evidence>
<evidence type="ECO:0000256" key="13">
    <source>
        <dbReference type="ARBA" id="ARBA00023098"/>
    </source>
</evidence>
<comment type="pathway">
    <text evidence="3">Protein modification; protein glycosylation.</text>
</comment>
<evidence type="ECO:0000256" key="2">
    <source>
        <dbReference type="ARBA" id="ARBA00004760"/>
    </source>
</evidence>
<evidence type="ECO:0000256" key="25">
    <source>
        <dbReference type="ARBA" id="ARBA00043743"/>
    </source>
</evidence>
<evidence type="ECO:0000256" key="29">
    <source>
        <dbReference type="ARBA" id="ARBA00044457"/>
    </source>
</evidence>
<sequence>HLNKGSFSFPFFLRKRDPLDTSAASFFLRRRPPIAQRLRRNSPVSLFSLTPPFREPPEGRGGAGRRRSHEGSARGRICSSDPNRLEGGGGGGRGGGGGGGGGKGQRGKERRKPRRTRKKRAGAEAAAAAATPPLPPPTLRAPSFSSPRPQSRHHTKLEIDKRGGGRGGRSTHALFCLHRKQEQERRAERPGTGWGSGRRPRLAGDSCQDKRRAAAGGAGPGEIWRTDYEASGRAGKRRHPRSAAAAAASCSALGRPAGPSSLASSCAGRPLPLPPPPPGRRSDGGTRAASCPRRSSSRLQPPPGSRRAPFLAAASLASRRRRRRRRRPPLRLQRGVSLHGGPGAARLAPCRAAATAAAVAVAAAAAFARMALSGYKHAARGGERKKWRMAAGLLLCKGPRARLPVGASALGFFVLCWLYIFPVYRLPDEKEIVHGVLLQQGRAWRRNLTAVAGFRTLLKDCCDPGQFFAVTQENSPVGKNLWYDGEFLYSFTIDNETYSLFPKAIPFQLPLKKCSVVGNGGILKRSRCGRQIDGADFVMRCNLPPLTREYSKDVGSKTQLVTANPSIIKKRFQNLLWSRKAFVDSVEVYNQSYIYMPAFSMKAGTEPSLRVYYTLADFGARQRVIFANPNFLRNIGKFWKSKGIHGKRLSTGLFLVSAALGLCEEVTIYGFWPFSVDLHGKFISHHYYDNVLPDSWFHAMPEEFLQLWFLHKSGVLRMQLERCEDS</sequence>
<dbReference type="Pfam" id="PF00777">
    <property type="entry name" value="Glyco_transf_29"/>
    <property type="match status" value="1"/>
</dbReference>
<keyword evidence="14" id="KW-0472">Membrane</keyword>
<evidence type="ECO:0000256" key="5">
    <source>
        <dbReference type="ARBA" id="ARBA00006003"/>
    </source>
</evidence>
<evidence type="ECO:0000256" key="8">
    <source>
        <dbReference type="ARBA" id="ARBA00022692"/>
    </source>
</evidence>
<evidence type="ECO:0000256" key="14">
    <source>
        <dbReference type="ARBA" id="ARBA00023136"/>
    </source>
</evidence>
<evidence type="ECO:0000256" key="16">
    <source>
        <dbReference type="ARBA" id="ARBA00023180"/>
    </source>
</evidence>
<keyword evidence="33" id="KW-1185">Reference proteome</keyword>
<evidence type="ECO:0000256" key="19">
    <source>
        <dbReference type="ARBA" id="ARBA00041024"/>
    </source>
</evidence>
<comment type="pathway">
    <text evidence="4">Sphingolipid metabolism.</text>
</comment>
<feature type="region of interest" description="Disordered" evidence="31">
    <location>
        <begin position="42"/>
        <end position="338"/>
    </location>
</feature>
<organism evidence="32 33">
    <name type="scientific">Salvator merianae</name>
    <name type="common">Argentine black and white tegu</name>
    <name type="synonym">Tupinambis merianae</name>
    <dbReference type="NCBI Taxonomy" id="96440"/>
    <lineage>
        <taxon>Eukaryota</taxon>
        <taxon>Metazoa</taxon>
        <taxon>Chordata</taxon>
        <taxon>Craniata</taxon>
        <taxon>Vertebrata</taxon>
        <taxon>Euteleostomi</taxon>
        <taxon>Lepidosauria</taxon>
        <taxon>Squamata</taxon>
        <taxon>Bifurcata</taxon>
        <taxon>Unidentata</taxon>
        <taxon>Episquamata</taxon>
        <taxon>Laterata</taxon>
        <taxon>Teiioidea</taxon>
        <taxon>Teiidae</taxon>
        <taxon>Salvator</taxon>
    </lineage>
</organism>
<dbReference type="Gene3D" id="3.90.1480.20">
    <property type="entry name" value="Glycosyl transferase family 29"/>
    <property type="match status" value="1"/>
</dbReference>
<evidence type="ECO:0000256" key="28">
    <source>
        <dbReference type="ARBA" id="ARBA00043833"/>
    </source>
</evidence>
<comment type="catalytic activity">
    <reaction evidence="17">
        <text>an N-acetyl-alpha-neuraminyl-(2-&gt;3)-beta-D-galactosyl derivative + CMP-N-acetyl-beta-neuraminate = an N-acetyl-alpha-neuraminyl-(2-&gt;8)-N-acetyl-alpha-neuraminyl-(2-&gt;3)-beta-D-galactosyl derivative + CMP + H(+)</text>
        <dbReference type="Rhea" id="RHEA:19313"/>
        <dbReference type="ChEBI" id="CHEBI:15378"/>
        <dbReference type="ChEBI" id="CHEBI:57812"/>
        <dbReference type="ChEBI" id="CHEBI:60377"/>
        <dbReference type="ChEBI" id="CHEBI:140308"/>
        <dbReference type="ChEBI" id="CHEBI:140309"/>
        <dbReference type="EC" id="2.4.3.8"/>
    </reaction>
</comment>
<protein>
    <recommendedName>
        <fullName evidence="19">Alpha-N-acetylneuraminide alpha-2,8-sialyltransferase</fullName>
        <ecNumber evidence="18">2.4.3.8</ecNumber>
    </recommendedName>
    <alternativeName>
        <fullName evidence="21">Alpha-2,8-sialyltransferase 8A</fullName>
    </alternativeName>
    <alternativeName>
        <fullName evidence="20">Ganglioside GD3 synthase</fullName>
    </alternativeName>
    <alternativeName>
        <fullName evidence="22">Sialyltransferase 8A</fullName>
    </alternativeName>
    <alternativeName>
        <fullName evidence="23">Sialyltransferase St8Sia I</fullName>
    </alternativeName>
</protein>
<evidence type="ECO:0000313" key="33">
    <source>
        <dbReference type="Proteomes" id="UP000694421"/>
    </source>
</evidence>
<feature type="compositionally biased region" description="Gly residues" evidence="31">
    <location>
        <begin position="86"/>
        <end position="104"/>
    </location>
</feature>
<evidence type="ECO:0000256" key="12">
    <source>
        <dbReference type="ARBA" id="ARBA00023034"/>
    </source>
</evidence>
<proteinExistence type="inferred from homology"/>
<evidence type="ECO:0000256" key="11">
    <source>
        <dbReference type="ARBA" id="ARBA00022989"/>
    </source>
</evidence>
<comment type="catalytic activity">
    <reaction evidence="27">
        <text>a ganglioside GM3 (d18:1(4E)) + CMP-N-acetyl-beta-neuraminate = a ganglioside GD3 (d18:1(4E)) + CMP + H(+)</text>
        <dbReference type="Rhea" id="RHEA:41760"/>
        <dbReference type="ChEBI" id="CHEBI:15378"/>
        <dbReference type="ChEBI" id="CHEBI:57812"/>
        <dbReference type="ChEBI" id="CHEBI:60065"/>
        <dbReference type="ChEBI" id="CHEBI:60377"/>
        <dbReference type="ChEBI" id="CHEBI:78436"/>
    </reaction>
    <physiologicalReaction direction="left-to-right" evidence="27">
        <dbReference type="Rhea" id="RHEA:41761"/>
    </physiologicalReaction>
</comment>
<reference evidence="32" key="2">
    <citation type="submission" date="2025-09" db="UniProtKB">
        <authorList>
            <consortium name="Ensembl"/>
        </authorList>
    </citation>
    <scope>IDENTIFICATION</scope>
</reference>
<dbReference type="GO" id="GO:0003828">
    <property type="term" value="F:alpha-N-acetylneuraminate alpha-2,8-sialyltransferase activity"/>
    <property type="evidence" value="ECO:0007669"/>
    <property type="project" value="UniProtKB-EC"/>
</dbReference>
<keyword evidence="13" id="KW-0443">Lipid metabolism</keyword>
<dbReference type="PANTHER" id="PTHR11987">
    <property type="entry name" value="ALPHA-2,8-SIALYLTRANSFERASE"/>
    <property type="match status" value="1"/>
</dbReference>
<feature type="compositionally biased region" description="Low complexity" evidence="31">
    <location>
        <begin position="287"/>
        <end position="317"/>
    </location>
</feature>
<keyword evidence="10" id="KW-0735">Signal-anchor</keyword>
<dbReference type="InterPro" id="IPR001675">
    <property type="entry name" value="Glyco_trans_29"/>
</dbReference>
<dbReference type="CDD" id="cd23989">
    <property type="entry name" value="GT29_ST8SIA1"/>
    <property type="match status" value="1"/>
</dbReference>
<evidence type="ECO:0000256" key="26">
    <source>
        <dbReference type="ARBA" id="ARBA00043792"/>
    </source>
</evidence>
<evidence type="ECO:0000256" key="4">
    <source>
        <dbReference type="ARBA" id="ARBA00004991"/>
    </source>
</evidence>
<comment type="catalytic activity">
    <reaction evidence="26">
        <text>a ganglioside GT1b (d18:1(4E)) + CMP-N-acetyl-beta-neuraminate = a ganglioside GQ1b (d18:1(4E)) + CMP + H(+)</text>
        <dbReference type="Rhea" id="RHEA:41772"/>
        <dbReference type="ChEBI" id="CHEBI:15378"/>
        <dbReference type="ChEBI" id="CHEBI:57812"/>
        <dbReference type="ChEBI" id="CHEBI:60377"/>
        <dbReference type="ChEBI" id="CHEBI:78452"/>
        <dbReference type="ChEBI" id="CHEBI:78455"/>
    </reaction>
    <physiologicalReaction direction="left-to-right" evidence="26">
        <dbReference type="Rhea" id="RHEA:41773"/>
    </physiologicalReaction>
</comment>
<evidence type="ECO:0000256" key="31">
    <source>
        <dbReference type="SAM" id="MobiDB-lite"/>
    </source>
</evidence>
<comment type="catalytic activity">
    <reaction evidence="30">
        <text>a ganglioside GD3 + CMP-N-acetyl-beta-neuraminate = a ganglioside GT3 + CMP + H(+)</text>
        <dbReference type="Rhea" id="RHEA:77295"/>
        <dbReference type="ChEBI" id="CHEBI:15378"/>
        <dbReference type="ChEBI" id="CHEBI:57812"/>
        <dbReference type="ChEBI" id="CHEBI:60377"/>
        <dbReference type="ChEBI" id="CHEBI:79214"/>
        <dbReference type="ChEBI" id="CHEBI:79216"/>
    </reaction>
    <physiologicalReaction direction="left-to-right" evidence="30">
        <dbReference type="Rhea" id="RHEA:77296"/>
    </physiologicalReaction>
</comment>
<evidence type="ECO:0000256" key="30">
    <source>
        <dbReference type="ARBA" id="ARBA00044471"/>
    </source>
</evidence>
<comment type="catalytic activity">
    <reaction evidence="25">
        <text>a ganglioside GD1a (d18:1(4E)) + CMP-N-acetyl-beta-neuraminate = a ganglioside GT1a (d18:1(4E)) + CMP + H(+)</text>
        <dbReference type="Rhea" id="RHEA:41768"/>
        <dbReference type="ChEBI" id="CHEBI:15378"/>
        <dbReference type="ChEBI" id="CHEBI:57812"/>
        <dbReference type="ChEBI" id="CHEBI:60377"/>
        <dbReference type="ChEBI" id="CHEBI:78445"/>
        <dbReference type="ChEBI" id="CHEBI:78447"/>
    </reaction>
    <physiologicalReaction direction="left-to-right" evidence="25">
        <dbReference type="Rhea" id="RHEA:41769"/>
    </physiologicalReaction>
</comment>
<comment type="catalytic activity">
    <reaction evidence="29">
        <text>[alpha-N-acetylneuraminyl-(2-&gt;8)](n)-alpha-N-acetylneuraminyl-(2-&gt;8)-alpha-N-acetylneuraminyl-(2-&gt;3)-beta-D-galactosyl-(1-&gt;4)-beta-D-glucosyl-(1&lt;-&gt;1)-ceramide + CMP-N-acetyl-beta-neuraminate = [alpha-N-acetylneuraminyl-(2-&gt;8)](n+1)-alpha-N-acetylneuraminyl-(2-&gt;8)-alpha-N-acetylneuraminyl-(2-&gt;3)-beta-D-galactosyl-(1-&gt;4)-beta-D-glucosyl-(1&lt;-&gt;1)-ceramide + CMP + H(+)</text>
        <dbReference type="Rhea" id="RHEA:77371"/>
        <dbReference type="Rhea" id="RHEA-COMP:18881"/>
        <dbReference type="Rhea" id="RHEA-COMP:18935"/>
        <dbReference type="ChEBI" id="CHEBI:15378"/>
        <dbReference type="ChEBI" id="CHEBI:57812"/>
        <dbReference type="ChEBI" id="CHEBI:60377"/>
        <dbReference type="ChEBI" id="CHEBI:197322"/>
    </reaction>
    <physiologicalReaction direction="left-to-right" evidence="29">
        <dbReference type="Rhea" id="RHEA:77372"/>
    </physiologicalReaction>
</comment>
<dbReference type="EC" id="2.4.3.8" evidence="18"/>
<dbReference type="InterPro" id="IPR038578">
    <property type="entry name" value="GT29-like_sf"/>
</dbReference>
<keyword evidence="15" id="KW-1015">Disulfide bond</keyword>
<dbReference type="GO" id="GO:0000139">
    <property type="term" value="C:Golgi membrane"/>
    <property type="evidence" value="ECO:0007669"/>
    <property type="project" value="UniProtKB-SubCell"/>
</dbReference>
<dbReference type="GO" id="GO:0009311">
    <property type="term" value="P:oligosaccharide metabolic process"/>
    <property type="evidence" value="ECO:0007669"/>
    <property type="project" value="TreeGrafter"/>
</dbReference>
<evidence type="ECO:0000256" key="6">
    <source>
        <dbReference type="ARBA" id="ARBA00022676"/>
    </source>
</evidence>
<name>A0A8D0BI32_SALMN</name>
<keyword evidence="11" id="KW-1133">Transmembrane helix</keyword>
<evidence type="ECO:0000256" key="9">
    <source>
        <dbReference type="ARBA" id="ARBA00022919"/>
    </source>
</evidence>
<feature type="compositionally biased region" description="Basic and acidic residues" evidence="31">
    <location>
        <begin position="179"/>
        <end position="189"/>
    </location>
</feature>
<dbReference type="PANTHER" id="PTHR11987:SF3">
    <property type="entry name" value="ALPHA-N-ACETYLNEURAMINIDE ALPHA-2,8-SIALYLTRANSFERASE"/>
    <property type="match status" value="1"/>
</dbReference>